<dbReference type="STRING" id="1210086.GCA_001613105_07060"/>
<dbReference type="GO" id="GO:0043531">
    <property type="term" value="F:ADP binding"/>
    <property type="evidence" value="ECO:0007669"/>
    <property type="project" value="InterPro"/>
</dbReference>
<reference evidence="3 4" key="1">
    <citation type="submission" date="2018-07" db="EMBL/GenBank/DDBJ databases">
        <title>Genomic Encyclopedia of Type Strains, Phase IV (KMG-IV): sequencing the most valuable type-strain genomes for metagenomic binning, comparative biology and taxonomic classification.</title>
        <authorList>
            <person name="Goeker M."/>
        </authorList>
    </citation>
    <scope>NUCLEOTIDE SEQUENCE [LARGE SCALE GENOMIC DNA]</scope>
    <source>
        <strain evidence="3 4">DSM 44290</strain>
    </source>
</reference>
<dbReference type="Pfam" id="PF13424">
    <property type="entry name" value="TPR_12"/>
    <property type="match status" value="4"/>
</dbReference>
<feature type="repeat" description="TPR" evidence="1">
    <location>
        <begin position="644"/>
        <end position="677"/>
    </location>
</feature>
<dbReference type="PANTHER" id="PTHR10098:SF108">
    <property type="entry name" value="TETRATRICOPEPTIDE REPEAT PROTEIN 28"/>
    <property type="match status" value="1"/>
</dbReference>
<evidence type="ECO:0000313" key="3">
    <source>
        <dbReference type="EMBL" id="RDI61448.1"/>
    </source>
</evidence>
<dbReference type="Pfam" id="PF00931">
    <property type="entry name" value="NB-ARC"/>
    <property type="match status" value="1"/>
</dbReference>
<dbReference type="RefSeq" id="WP_068006905.1">
    <property type="nucleotide sequence ID" value="NZ_QQBC01000014.1"/>
</dbReference>
<dbReference type="SUPFAM" id="SSF52540">
    <property type="entry name" value="P-loop containing nucleoside triphosphate hydrolases"/>
    <property type="match status" value="1"/>
</dbReference>
<dbReference type="PRINTS" id="PR00364">
    <property type="entry name" value="DISEASERSIST"/>
</dbReference>
<feature type="repeat" description="TPR" evidence="1">
    <location>
        <begin position="604"/>
        <end position="637"/>
    </location>
</feature>
<dbReference type="Proteomes" id="UP000254869">
    <property type="component" value="Unassembled WGS sequence"/>
</dbReference>
<dbReference type="InterPro" id="IPR002182">
    <property type="entry name" value="NB-ARC"/>
</dbReference>
<name>A0A370HSF2_9NOCA</name>
<feature type="domain" description="NB-ARC" evidence="2">
    <location>
        <begin position="153"/>
        <end position="300"/>
    </location>
</feature>
<dbReference type="InterPro" id="IPR027417">
    <property type="entry name" value="P-loop_NTPase"/>
</dbReference>
<evidence type="ECO:0000313" key="4">
    <source>
        <dbReference type="Proteomes" id="UP000254869"/>
    </source>
</evidence>
<dbReference type="PANTHER" id="PTHR10098">
    <property type="entry name" value="RAPSYN-RELATED"/>
    <property type="match status" value="1"/>
</dbReference>
<dbReference type="Gene3D" id="3.40.50.300">
    <property type="entry name" value="P-loop containing nucleotide triphosphate hydrolases"/>
    <property type="match status" value="1"/>
</dbReference>
<sequence>MGSGHENDSPRALFTARLAELWEAAGNPTLQRVVAAAETRLRATRASGRGGGLSAQRISDWRKGRNVPSRFETFEPVLVTLVQLAKARSVPIQPAVANRSAWQRLWKAATEEPQSSRPTVTTGLRRDLDTFVGREFELRRILQAAGPGRVVSIHTVDGMPGVGKTALVTRGAHLLSDQFPDGRFFVELHAHTPGQHPVDPFDVLATLLTDLGIAPGHIPDSLAARRDLWRDRLSDRRVLLVLDDARDHAQIEPLLPTGPGCLTLITSRRRLVALDGAVPLTLDALDPDNAAQLFSRLAQRDPTGSADAAAIAEIVRLCGYLPLAIVLLAGRLAHHPAWTIQTLADHFAAATDRLTELDTGDRAVYAAFTMSYRDLPPLRAQVFRYLGVHPGPDTDIAAVAALADLPVAVARRELEALYTDHLVEEPAPGRYRLHDLLRDYARTLAAGDPREHNDRALDRLLDHYRNTAAAADRRLARRTRPSADVAANDFADEARAWGWVRVERVNLLACLEHAAATDQPRRVVELTAGLAALLDRDGPWPQARRLHHRAVDAARSLGDRLGEANALADLGSVCQRTGDYAEATELHRRALRLYREIGDRLGEANALGTLGIVGEETGTYAEAIDLYERALTLYREIDDRRGEANTLNNLGVVRADIGDYAVATELYGQALELYRQIGNRFGEANALGNLGVACADVGDYAEATELHQQALDLFREVGDRFGAANALGNLGNVRKAAGGYAEAIEMHRQALEQFRRLGNRLGEANVLNDLGSVRYLTEDYAEAADLHRQALNLYRKFGNRLGEVEALNRIGQVLTRSGALREALGVFDEALELARRVDSQPEQARALEGAARCRAGLGDTDAALTRLREAVEIYRRIGAPEAGSAAAYLATLENVPPAL</sequence>
<feature type="repeat" description="TPR" evidence="1">
    <location>
        <begin position="564"/>
        <end position="597"/>
    </location>
</feature>
<dbReference type="PROSITE" id="PS50005">
    <property type="entry name" value="TPR"/>
    <property type="match status" value="4"/>
</dbReference>
<proteinExistence type="predicted"/>
<organism evidence="3 4">
    <name type="scientific">Nocardia pseudobrasiliensis</name>
    <dbReference type="NCBI Taxonomy" id="45979"/>
    <lineage>
        <taxon>Bacteria</taxon>
        <taxon>Bacillati</taxon>
        <taxon>Actinomycetota</taxon>
        <taxon>Actinomycetes</taxon>
        <taxon>Mycobacteriales</taxon>
        <taxon>Nocardiaceae</taxon>
        <taxon>Nocardia</taxon>
    </lineage>
</organism>
<dbReference type="InterPro" id="IPR011990">
    <property type="entry name" value="TPR-like_helical_dom_sf"/>
</dbReference>
<accession>A0A370HSF2</accession>
<keyword evidence="4" id="KW-1185">Reference proteome</keyword>
<dbReference type="SUPFAM" id="SSF48452">
    <property type="entry name" value="TPR-like"/>
    <property type="match status" value="2"/>
</dbReference>
<feature type="repeat" description="TPR" evidence="1">
    <location>
        <begin position="804"/>
        <end position="837"/>
    </location>
</feature>
<comment type="caution">
    <text evidence="3">The sequence shown here is derived from an EMBL/GenBank/DDBJ whole genome shotgun (WGS) entry which is preliminary data.</text>
</comment>
<gene>
    <name evidence="3" type="ORF">DFR76_114174</name>
</gene>
<evidence type="ECO:0000259" key="2">
    <source>
        <dbReference type="Pfam" id="PF00931"/>
    </source>
</evidence>
<dbReference type="SMART" id="SM00028">
    <property type="entry name" value="TPR"/>
    <property type="match status" value="8"/>
</dbReference>
<keyword evidence="1" id="KW-0802">TPR repeat</keyword>
<dbReference type="InterPro" id="IPR019734">
    <property type="entry name" value="TPR_rpt"/>
</dbReference>
<protein>
    <submittedName>
        <fullName evidence="3">Tetratricopeptide (TPR) repeat protein</fullName>
    </submittedName>
</protein>
<dbReference type="AlphaFoldDB" id="A0A370HSF2"/>
<dbReference type="Gene3D" id="1.25.40.10">
    <property type="entry name" value="Tetratricopeptide repeat domain"/>
    <property type="match status" value="3"/>
</dbReference>
<dbReference type="EMBL" id="QQBC01000014">
    <property type="protein sequence ID" value="RDI61448.1"/>
    <property type="molecule type" value="Genomic_DNA"/>
</dbReference>
<evidence type="ECO:0000256" key="1">
    <source>
        <dbReference type="PROSITE-ProRule" id="PRU00339"/>
    </source>
</evidence>